<dbReference type="OrthoDB" id="2990971at2"/>
<name>A0A099L3Z1_COLPS</name>
<protein>
    <recommendedName>
        <fullName evidence="3">DUF4145 domain-containing protein</fullName>
    </recommendedName>
</protein>
<proteinExistence type="predicted"/>
<comment type="caution">
    <text evidence="1">The sequence shown here is derived from an EMBL/GenBank/DDBJ whole genome shotgun (WGS) entry which is preliminary data.</text>
</comment>
<sequence>MYISNEFLSWDSGYDSTGVDFEKLKRSHDIWRHAKERLNNNPTEFDKVDCITSLKRAINSRLKAISKEYSINELPNLRKKKQQLEKFQDYGLVRPAFLKALFDLRNILEHGDVTPPATEKCNYYIDIAWYFLKSTDSLLVMKNDNVFFEQGDDYDDDASNGISIGYKIKDGWEIGIGGCLEDSLISSTEVKGWIYLPDFKVIEGRAASGFVCFRSSTPALSEESLISLARIYFSSMGYWYSDHL</sequence>
<dbReference type="AlphaFoldDB" id="A0A099L3Z1"/>
<evidence type="ECO:0000313" key="2">
    <source>
        <dbReference type="Proteomes" id="UP000029868"/>
    </source>
</evidence>
<evidence type="ECO:0000313" key="1">
    <source>
        <dbReference type="EMBL" id="KGJ97576.1"/>
    </source>
</evidence>
<gene>
    <name evidence="1" type="ORF">GAB14E_1165</name>
</gene>
<organism evidence="1 2">
    <name type="scientific">Colwellia psychrerythraea</name>
    <name type="common">Vibrio psychroerythus</name>
    <dbReference type="NCBI Taxonomy" id="28229"/>
    <lineage>
        <taxon>Bacteria</taxon>
        <taxon>Pseudomonadati</taxon>
        <taxon>Pseudomonadota</taxon>
        <taxon>Gammaproteobacteria</taxon>
        <taxon>Alteromonadales</taxon>
        <taxon>Colwelliaceae</taxon>
        <taxon>Colwellia</taxon>
    </lineage>
</organism>
<accession>A0A099L3Z1</accession>
<reference evidence="1 2" key="1">
    <citation type="submission" date="2014-08" db="EMBL/GenBank/DDBJ databases">
        <title>Genomic and Phenotypic Diversity of Colwellia psychrerythraea strains from Disparate Marine Basins.</title>
        <authorList>
            <person name="Techtmann S.M."/>
            <person name="Stelling S.C."/>
            <person name="Utturkar S.M."/>
            <person name="Alshibli N."/>
            <person name="Harris A."/>
            <person name="Brown S.D."/>
            <person name="Hazen T.C."/>
        </authorList>
    </citation>
    <scope>NUCLEOTIDE SEQUENCE [LARGE SCALE GENOMIC DNA]</scope>
    <source>
        <strain evidence="1 2">GAB14E</strain>
    </source>
</reference>
<dbReference type="PATRIC" id="fig|28229.3.peg.323"/>
<dbReference type="RefSeq" id="WP_052093402.1">
    <property type="nucleotide sequence ID" value="NZ_JQEC01000002.1"/>
</dbReference>
<dbReference type="EMBL" id="JQEC01000002">
    <property type="protein sequence ID" value="KGJ97576.1"/>
    <property type="molecule type" value="Genomic_DNA"/>
</dbReference>
<dbReference type="Proteomes" id="UP000029868">
    <property type="component" value="Unassembled WGS sequence"/>
</dbReference>
<evidence type="ECO:0008006" key="3">
    <source>
        <dbReference type="Google" id="ProtNLM"/>
    </source>
</evidence>